<dbReference type="EMBL" id="CAJPVJ010003966">
    <property type="protein sequence ID" value="CAG2168151.1"/>
    <property type="molecule type" value="Genomic_DNA"/>
</dbReference>
<accession>A0A7R9QLT3</accession>
<evidence type="ECO:0000313" key="1">
    <source>
        <dbReference type="EMBL" id="CAD7650123.1"/>
    </source>
</evidence>
<dbReference type="Pfam" id="PF11957">
    <property type="entry name" value="efThoc1"/>
    <property type="match status" value="1"/>
</dbReference>
<proteinExistence type="predicted"/>
<keyword evidence="2" id="KW-1185">Reference proteome</keyword>
<organism evidence="1">
    <name type="scientific">Oppiella nova</name>
    <dbReference type="NCBI Taxonomy" id="334625"/>
    <lineage>
        <taxon>Eukaryota</taxon>
        <taxon>Metazoa</taxon>
        <taxon>Ecdysozoa</taxon>
        <taxon>Arthropoda</taxon>
        <taxon>Chelicerata</taxon>
        <taxon>Arachnida</taxon>
        <taxon>Acari</taxon>
        <taxon>Acariformes</taxon>
        <taxon>Sarcoptiformes</taxon>
        <taxon>Oribatida</taxon>
        <taxon>Brachypylina</taxon>
        <taxon>Oppioidea</taxon>
        <taxon>Oppiidae</taxon>
        <taxon>Oppiella</taxon>
    </lineage>
</organism>
<evidence type="ECO:0000313" key="2">
    <source>
        <dbReference type="Proteomes" id="UP000728032"/>
    </source>
</evidence>
<reference evidence="1" key="1">
    <citation type="submission" date="2020-11" db="EMBL/GenBank/DDBJ databases">
        <authorList>
            <person name="Tran Van P."/>
        </authorList>
    </citation>
    <scope>NUCLEOTIDE SEQUENCE</scope>
</reference>
<dbReference type="Proteomes" id="UP000728032">
    <property type="component" value="Unassembled WGS sequence"/>
</dbReference>
<sequence length="83" mass="9625">MAKNSDLTDICHNVLEKDLQFENYEKMLNLSISAARRDLSAGSLPVLLLSDIFDCRTLDECQQLFVLIENKVDVWKEEVFFKN</sequence>
<dbReference type="AlphaFoldDB" id="A0A7R9QLT3"/>
<feature type="non-terminal residue" evidence="1">
    <location>
        <position position="1"/>
    </location>
</feature>
<protein>
    <submittedName>
        <fullName evidence="1">Uncharacterized protein</fullName>
    </submittedName>
</protein>
<dbReference type="EMBL" id="OC918791">
    <property type="protein sequence ID" value="CAD7650123.1"/>
    <property type="molecule type" value="Genomic_DNA"/>
</dbReference>
<dbReference type="InterPro" id="IPR021861">
    <property type="entry name" value="THO_THOC1"/>
</dbReference>
<name>A0A7R9QLT3_9ACAR</name>
<dbReference type="OrthoDB" id="10257415at2759"/>
<gene>
    <name evidence="1" type="ORF">ONB1V03_LOCUS7644</name>
</gene>